<name>A0ACB8YRF2_9ASTR</name>
<reference evidence="1 2" key="2">
    <citation type="journal article" date="2022" name="Mol. Ecol. Resour.">
        <title>The genomes of chicory, endive, great burdock and yacon provide insights into Asteraceae paleo-polyploidization history and plant inulin production.</title>
        <authorList>
            <person name="Fan W."/>
            <person name="Wang S."/>
            <person name="Wang H."/>
            <person name="Wang A."/>
            <person name="Jiang F."/>
            <person name="Liu H."/>
            <person name="Zhao H."/>
            <person name="Xu D."/>
            <person name="Zhang Y."/>
        </authorList>
    </citation>
    <scope>NUCLEOTIDE SEQUENCE [LARGE SCALE GENOMIC DNA]</scope>
    <source>
        <strain evidence="2">cv. Yunnan</strain>
        <tissue evidence="1">Leaves</tissue>
    </source>
</reference>
<comment type="caution">
    <text evidence="1">The sequence shown here is derived from an EMBL/GenBank/DDBJ whole genome shotgun (WGS) entry which is preliminary data.</text>
</comment>
<dbReference type="Proteomes" id="UP001056120">
    <property type="component" value="Linkage Group LG27"/>
</dbReference>
<keyword evidence="2" id="KW-1185">Reference proteome</keyword>
<proteinExistence type="predicted"/>
<protein>
    <submittedName>
        <fullName evidence="1">Uncharacterized protein</fullName>
    </submittedName>
</protein>
<gene>
    <name evidence="1" type="ORF">L1987_81566</name>
</gene>
<dbReference type="EMBL" id="CM042044">
    <property type="protein sequence ID" value="KAI3687863.1"/>
    <property type="molecule type" value="Genomic_DNA"/>
</dbReference>
<sequence length="1952" mass="223405">MFRSQRNGKTPSSGERIDFKFSNFQALQVPKVWDKLLVSIISVETGKTIARSNKALVRNGNCQWTETILESIWVSHNDSSKELEEHLFKFVVSMGSARSGILGEATVNIARYYTSSRSSALVSLPLKKCNHGTILQVKIQCLTPRTKLRIEGSNYPGSNTEAVDEDYDDAGSISNGSAASPKLSAKSPESQDLAPTSLLERIKIMETSYEPTGSNQNNDSTEYSLEKERFYQKTHINGIKHNLNASSRNSSPRSIYPNEEDNFISKSNNSSFKSRITHEEQEQEYEESPPLVPPSSSMINVSSSKNLLEAAEDTIEELREEAKMWERNSQKLILDLEILKEKFLDQSKNLAGSQMELSAAMAERDGMKKEVDHIKMLLEESVVKQKETLESKSTYNSESQSQLIKELETELKVHKKSNLDLAQQLKRNQESNIELVSILQELEETTESQRAEIEELLVVKSTLTDLEKSFNSNLVETRSLQLKLQQMEESEKTLHANMLILEQALENKIIDLENERLSNSQTLSDLEKEYKNNLSLKEEDINNLESKLSERKEVEEDQMREIQRLKMKVSEVENECSELTNENLELVCEVKELKEVIQERNTTVEEDRKLLEDYSSRVRELERLKVEQEAQIAELEKEKEELQENMEIALNESNITSKCLDSLRNDLMVLSNSVDSQVSANKLLERKATELEKVKGEMELRLFEMEEENIKLLDRVSELESQLKDMKDRHESTRLELEKSESERLDLQKEVKNLQNVEKLLLNAQEECEYVKSEKQKLQESAENLIKECNTLQKSYEDMTKEKAGLYDQVSRLEIELTGARENLVISSERVADLEEKYSSMLEEYMFKEKSLSSHLDELNQENWKLKEKVTMEESLLNQMYLEKTAEIENFQNEVENLKEEISRLYEQKSKLTSEKSNLESCLKEVQSRVESIENELQTVREESELKIQDLTTELAALKQNHKKLMTEHEKKSKVLTVYRMREERKKTMENDLELKLTISEYERQQLIEEAANLKDKLYKTLSLENELLDYKQKLDELKNEKSNLEASFCSVSSSFEELKAEKMSFAEKISEYEDCKSQKNALEEKLMRIEGDLTVKNASRSQDADMKNEISRIKSANLQYQLKIQQIEGEKNECLKKLNALEEDLKLLSAKSKTVCILVSTFYSISVVHETRSQEDIDYAAKIDMLEAELDEALDSNNKYRLQLQRLKTEGRNSLLTANGKSKTEGEVVTKERFERTKSSLETELKDLRERYLEMSLKYAEVEAEREDLVMQLKTNTSGRKRFYLEANGYATRGDHYLMQVGPCACNGRALPALQVAVVLVRSSKSDRVGIKINHKCNLKGILEHKKGNSVLIFKLFSTYNRLPLKSYSNMHEAGDRMVVIERVFISSSLAVSHSWRCHQSSLSSARPSSAFKFHHLGIMDMDLHKEQSQKKVVKRSSKSKSAATALHKIKHKISKRSSESTSGPRSIKNSTKNTSNKKSDPKITFKDQKKHRLVLQERKLPDGLELHYISKGKKLLKGYTKGRGVFCCHCDQVVSPTMFESHAGRPNSRKPYQHIFLSNGMSLHQYASSLKLNCQKRVEKNDLLCMVCQESGDLMFCDGCPRSFHKECASDTIIIPKKRFCKQCQISMKCLVPKANAVKDGKVSGADPIEPIAKQCIQIDGSGDQVACVLCRSCDFSADGFCDQTSIVCDQCEKEYHIGCLKKDMNIDLKELPAGNWFCTEDCGNLNSFIKLLLGFGPLKAEKYYMQLAEKKLKGKDAEGVTNLDIRWFVFNGKDASEMEKLLLTQAVDVFHDCFNPIIDSVTEKDFILSMAYGEQMGSSNFSGVYSAVLTINLKVITAGMFRVFGRDIAELPIVATSKPNQGKGYFQLFFKCFERLLSHLRIKKLVIPAADDPKAMWIKKFGFNKVPPKTLTKYRQTQTSMVAFQGTTLLQRDIQQGLTNFRVPARFFN</sequence>
<evidence type="ECO:0000313" key="2">
    <source>
        <dbReference type="Proteomes" id="UP001056120"/>
    </source>
</evidence>
<evidence type="ECO:0000313" key="1">
    <source>
        <dbReference type="EMBL" id="KAI3687863.1"/>
    </source>
</evidence>
<reference evidence="2" key="1">
    <citation type="journal article" date="2022" name="Mol. Ecol. Resour.">
        <title>The genomes of chicory, endive, great burdock and yacon provide insights into Asteraceae palaeo-polyploidization history and plant inulin production.</title>
        <authorList>
            <person name="Fan W."/>
            <person name="Wang S."/>
            <person name="Wang H."/>
            <person name="Wang A."/>
            <person name="Jiang F."/>
            <person name="Liu H."/>
            <person name="Zhao H."/>
            <person name="Xu D."/>
            <person name="Zhang Y."/>
        </authorList>
    </citation>
    <scope>NUCLEOTIDE SEQUENCE [LARGE SCALE GENOMIC DNA]</scope>
    <source>
        <strain evidence="2">cv. Yunnan</strain>
    </source>
</reference>
<organism evidence="1 2">
    <name type="scientific">Smallanthus sonchifolius</name>
    <dbReference type="NCBI Taxonomy" id="185202"/>
    <lineage>
        <taxon>Eukaryota</taxon>
        <taxon>Viridiplantae</taxon>
        <taxon>Streptophyta</taxon>
        <taxon>Embryophyta</taxon>
        <taxon>Tracheophyta</taxon>
        <taxon>Spermatophyta</taxon>
        <taxon>Magnoliopsida</taxon>
        <taxon>eudicotyledons</taxon>
        <taxon>Gunneridae</taxon>
        <taxon>Pentapetalae</taxon>
        <taxon>asterids</taxon>
        <taxon>campanulids</taxon>
        <taxon>Asterales</taxon>
        <taxon>Asteraceae</taxon>
        <taxon>Asteroideae</taxon>
        <taxon>Heliantheae alliance</taxon>
        <taxon>Millerieae</taxon>
        <taxon>Smallanthus</taxon>
    </lineage>
</organism>
<accession>A0ACB8YRF2</accession>